<dbReference type="Gene3D" id="3.30.365.10">
    <property type="entry name" value="Aldehyde oxidase/xanthine dehydrogenase, molybdopterin binding domain"/>
    <property type="match status" value="4"/>
</dbReference>
<evidence type="ECO:0000313" key="5">
    <source>
        <dbReference type="EMBL" id="MFC6082021.1"/>
    </source>
</evidence>
<feature type="region of interest" description="Disordered" evidence="3">
    <location>
        <begin position="158"/>
        <end position="178"/>
    </location>
</feature>
<feature type="domain" description="Aldehyde oxidase/xanthine dehydrogenase a/b hammerhead" evidence="4">
    <location>
        <begin position="35"/>
        <end position="151"/>
    </location>
</feature>
<dbReference type="InterPro" id="IPR016208">
    <property type="entry name" value="Ald_Oxase/xanthine_DH-like"/>
</dbReference>
<feature type="region of interest" description="Disordered" evidence="3">
    <location>
        <begin position="1"/>
        <end position="32"/>
    </location>
</feature>
<dbReference type="SUPFAM" id="SSF56003">
    <property type="entry name" value="Molybdenum cofactor-binding domain"/>
    <property type="match status" value="1"/>
</dbReference>
<gene>
    <name evidence="5" type="ORF">ACFP1K_12700</name>
</gene>
<dbReference type="Pfam" id="PF02738">
    <property type="entry name" value="MoCoBD_1"/>
    <property type="match status" value="1"/>
</dbReference>
<protein>
    <submittedName>
        <fullName evidence="5">Xanthine dehydrogenase family protein molybdopterin-binding subunit</fullName>
    </submittedName>
</protein>
<dbReference type="SUPFAM" id="SSF54665">
    <property type="entry name" value="CO dehydrogenase molybdoprotein N-domain-like"/>
    <property type="match status" value="1"/>
</dbReference>
<dbReference type="InterPro" id="IPR037165">
    <property type="entry name" value="AldOxase/xan_DH_Mopterin-bd_sf"/>
</dbReference>
<sequence>MTQTEPLTRRPPLRDPADRYVGKPVDRVDGPAKTTGAALYSAEYPYPDITHAALVHATVTRGRITGIETDQAAAVPGVIAVLTHLNAPALKPAPKQSPMNLSSLVSGTSVDYLNTDEVHWNGQPVAVVVAETLAAARQAAALVEVAYEEFPATVDFAAEEPKATPQKSDLLQSGEGKKGDAEAALAAAPVSLDLRYTTPPHHHNAIEPHATTAVWDGDRLTVHEGSQSIAWAREHLALRFGVPAANVRVIAPYVGGGFGGKSSLWPGTIVTVMAARATGRPVRMMLTREGVYRTVGGRTPSAQRVALGARPDGKLTSLIHTSVTMTGRVGGGPEQVTSQSRHLYDAENILVRQSLVQMDMVSNATMRAPGEAIGTFALEAAVDELAYGLGMDPIELRMRNEPDRNPIDGKRFAHRMLREAYALGAEKFGWSGRTPEPGSMRDGRWLVGMGVASAYHPAWLFWANIKVRLFADGTVLVRCGFQEMGMGGATAHAQIAADALGVPLGAVRVEYGDSELPTAPPAGGSGQTASVAASLLAAADKLKRSLLALAKRSPGSPLRGLRPRDLQARDGGLHPVAGTGESYAAILTRAGRDHADAAIGSESRAGQVAGQLKFMAQFLRDRRRFVRAAAGAQFCEVRVDPDTGEVRVTRWVGVFDVGRVINAKMVASQLRGGIVMGIGMALSEATLVDPRTGRIMNPSLSEYHVPVHADIPAIDVHWLDDPDPTMPLGLVGVGEVGITGVAAAVANAVHHATGRRVRDLPITLDKLL</sequence>
<keyword evidence="6" id="KW-1185">Reference proteome</keyword>
<dbReference type="Gene3D" id="3.90.1170.50">
    <property type="entry name" value="Aldehyde oxidase/xanthine dehydrogenase, a/b hammerhead"/>
    <property type="match status" value="1"/>
</dbReference>
<dbReference type="EMBL" id="JBHSRF010000013">
    <property type="protein sequence ID" value="MFC6082021.1"/>
    <property type="molecule type" value="Genomic_DNA"/>
</dbReference>
<evidence type="ECO:0000313" key="6">
    <source>
        <dbReference type="Proteomes" id="UP001596137"/>
    </source>
</evidence>
<name>A0ABW1NFM0_9ACTN</name>
<organism evidence="5 6">
    <name type="scientific">Sphaerisporangium aureirubrum</name>
    <dbReference type="NCBI Taxonomy" id="1544736"/>
    <lineage>
        <taxon>Bacteria</taxon>
        <taxon>Bacillati</taxon>
        <taxon>Actinomycetota</taxon>
        <taxon>Actinomycetes</taxon>
        <taxon>Streptosporangiales</taxon>
        <taxon>Streptosporangiaceae</taxon>
        <taxon>Sphaerisporangium</taxon>
    </lineage>
</organism>
<dbReference type="SMART" id="SM01008">
    <property type="entry name" value="Ald_Xan_dh_C"/>
    <property type="match status" value="1"/>
</dbReference>
<dbReference type="InterPro" id="IPR046867">
    <property type="entry name" value="AldOxase/xan_DH_MoCoBD2"/>
</dbReference>
<dbReference type="PANTHER" id="PTHR11908:SF132">
    <property type="entry name" value="ALDEHYDE OXIDASE 1-RELATED"/>
    <property type="match status" value="1"/>
</dbReference>
<keyword evidence="1" id="KW-0500">Molybdenum</keyword>
<evidence type="ECO:0000256" key="2">
    <source>
        <dbReference type="ARBA" id="ARBA00023002"/>
    </source>
</evidence>
<accession>A0ABW1NFM0</accession>
<dbReference type="Pfam" id="PF20256">
    <property type="entry name" value="MoCoBD_2"/>
    <property type="match status" value="1"/>
</dbReference>
<evidence type="ECO:0000259" key="4">
    <source>
        <dbReference type="SMART" id="SM01008"/>
    </source>
</evidence>
<dbReference type="InterPro" id="IPR000674">
    <property type="entry name" value="Ald_Oxase/Xan_DH_a/b"/>
</dbReference>
<comment type="caution">
    <text evidence="5">The sequence shown here is derived from an EMBL/GenBank/DDBJ whole genome shotgun (WGS) entry which is preliminary data.</text>
</comment>
<dbReference type="PANTHER" id="PTHR11908">
    <property type="entry name" value="XANTHINE DEHYDROGENASE"/>
    <property type="match status" value="1"/>
</dbReference>
<dbReference type="InterPro" id="IPR036856">
    <property type="entry name" value="Ald_Oxase/Xan_DH_a/b_sf"/>
</dbReference>
<evidence type="ECO:0000256" key="1">
    <source>
        <dbReference type="ARBA" id="ARBA00022505"/>
    </source>
</evidence>
<reference evidence="6" key="1">
    <citation type="journal article" date="2019" name="Int. J. Syst. Evol. Microbiol.">
        <title>The Global Catalogue of Microorganisms (GCM) 10K type strain sequencing project: providing services to taxonomists for standard genome sequencing and annotation.</title>
        <authorList>
            <consortium name="The Broad Institute Genomics Platform"/>
            <consortium name="The Broad Institute Genome Sequencing Center for Infectious Disease"/>
            <person name="Wu L."/>
            <person name="Ma J."/>
        </authorList>
    </citation>
    <scope>NUCLEOTIDE SEQUENCE [LARGE SCALE GENOMIC DNA]</scope>
    <source>
        <strain evidence="6">JCM 30346</strain>
    </source>
</reference>
<dbReference type="Pfam" id="PF01315">
    <property type="entry name" value="Ald_Xan_dh_C"/>
    <property type="match status" value="1"/>
</dbReference>
<dbReference type="Proteomes" id="UP001596137">
    <property type="component" value="Unassembled WGS sequence"/>
</dbReference>
<feature type="compositionally biased region" description="Basic and acidic residues" evidence="3">
    <location>
        <begin position="12"/>
        <end position="30"/>
    </location>
</feature>
<proteinExistence type="predicted"/>
<keyword evidence="2" id="KW-0560">Oxidoreductase</keyword>
<dbReference type="InterPro" id="IPR008274">
    <property type="entry name" value="AldOxase/xan_DH_MoCoBD1"/>
</dbReference>
<evidence type="ECO:0000256" key="3">
    <source>
        <dbReference type="SAM" id="MobiDB-lite"/>
    </source>
</evidence>
<dbReference type="RefSeq" id="WP_380751155.1">
    <property type="nucleotide sequence ID" value="NZ_JBHSRF010000013.1"/>
</dbReference>